<dbReference type="GO" id="GO:0004123">
    <property type="term" value="F:cystathionine gamma-lyase activity"/>
    <property type="evidence" value="ECO:0007669"/>
    <property type="project" value="TreeGrafter"/>
</dbReference>
<dbReference type="Gene3D" id="3.40.640.10">
    <property type="entry name" value="Type I PLP-dependent aspartate aminotransferase-like (Major domain)"/>
    <property type="match status" value="1"/>
</dbReference>
<gene>
    <name evidence="4" type="ORF">B1B_00507</name>
</gene>
<dbReference type="InterPro" id="IPR000277">
    <property type="entry name" value="Cys/Met-Metab_PyrdxlP-dep_enz"/>
</dbReference>
<dbReference type="FunFam" id="3.40.640.10:FF:000046">
    <property type="entry name" value="Cystathionine gamma-lyase"/>
    <property type="match status" value="1"/>
</dbReference>
<reference evidence="4" key="2">
    <citation type="journal article" date="2014" name="ISME J.">
        <title>Microbial stratification in low pH oxic and suboxic macroscopic growths along an acid mine drainage.</title>
        <authorList>
            <person name="Mendez-Garcia C."/>
            <person name="Mesa V."/>
            <person name="Sprenger R.R."/>
            <person name="Richter M."/>
            <person name="Diez M.S."/>
            <person name="Solano J."/>
            <person name="Bargiela R."/>
            <person name="Golyshina O.V."/>
            <person name="Manteca A."/>
            <person name="Ramos J.L."/>
            <person name="Gallego J.R."/>
            <person name="Llorente I."/>
            <person name="Martins Dos Santos V.A."/>
            <person name="Jensen O.N."/>
            <person name="Pelaez A.I."/>
            <person name="Sanchez J."/>
            <person name="Ferrer M."/>
        </authorList>
    </citation>
    <scope>NUCLEOTIDE SEQUENCE</scope>
</reference>
<comment type="caution">
    <text evidence="4">The sequence shown here is derived from an EMBL/GenBank/DDBJ whole genome shotgun (WGS) entry which is preliminary data.</text>
</comment>
<dbReference type="GO" id="GO:0030170">
    <property type="term" value="F:pyridoxal phosphate binding"/>
    <property type="evidence" value="ECO:0007669"/>
    <property type="project" value="InterPro"/>
</dbReference>
<keyword evidence="3" id="KW-0663">Pyridoxal phosphate</keyword>
<comment type="cofactor">
    <cofactor evidence="1">
        <name>pyridoxal 5'-phosphate</name>
        <dbReference type="ChEBI" id="CHEBI:597326"/>
    </cofactor>
</comment>
<dbReference type="SUPFAM" id="SSF53383">
    <property type="entry name" value="PLP-dependent transferases"/>
    <property type="match status" value="1"/>
</dbReference>
<dbReference type="InterPro" id="IPR015421">
    <property type="entry name" value="PyrdxlP-dep_Trfase_major"/>
</dbReference>
<reference evidence="4" key="1">
    <citation type="submission" date="2013-08" db="EMBL/GenBank/DDBJ databases">
        <authorList>
            <person name="Mendez C."/>
            <person name="Richter M."/>
            <person name="Ferrer M."/>
            <person name="Sanchez J."/>
        </authorList>
    </citation>
    <scope>NUCLEOTIDE SEQUENCE</scope>
</reference>
<organism evidence="4">
    <name type="scientific">mine drainage metagenome</name>
    <dbReference type="NCBI Taxonomy" id="410659"/>
    <lineage>
        <taxon>unclassified sequences</taxon>
        <taxon>metagenomes</taxon>
        <taxon>ecological metagenomes</taxon>
    </lineage>
</organism>
<keyword evidence="4" id="KW-0456">Lyase</keyword>
<dbReference type="GO" id="GO:0005737">
    <property type="term" value="C:cytoplasm"/>
    <property type="evidence" value="ECO:0007669"/>
    <property type="project" value="TreeGrafter"/>
</dbReference>
<dbReference type="InterPro" id="IPR054542">
    <property type="entry name" value="Cys_met_metab_PP"/>
</dbReference>
<dbReference type="EMBL" id="AUZY01000384">
    <property type="protein sequence ID" value="EQD78843.1"/>
    <property type="molecule type" value="Genomic_DNA"/>
</dbReference>
<dbReference type="AlphaFoldDB" id="T1CBW5"/>
<accession>T1CBW5</accession>
<evidence type="ECO:0000256" key="1">
    <source>
        <dbReference type="ARBA" id="ARBA00001933"/>
    </source>
</evidence>
<comment type="similarity">
    <text evidence="2">Belongs to the trans-sulfuration enzymes family.</text>
</comment>
<feature type="non-terminal residue" evidence="4">
    <location>
        <position position="216"/>
    </location>
</feature>
<dbReference type="Pfam" id="PF01053">
    <property type="entry name" value="Cys_Met_Meta_PP"/>
    <property type="match status" value="1"/>
</dbReference>
<dbReference type="PANTHER" id="PTHR11808">
    <property type="entry name" value="TRANS-SULFURATION ENZYME FAMILY MEMBER"/>
    <property type="match status" value="1"/>
</dbReference>
<protein>
    <submittedName>
        <fullName evidence="4">Cystathionine gamma-lyase</fullName>
    </submittedName>
</protein>
<dbReference type="PANTHER" id="PTHR11808:SF15">
    <property type="entry name" value="CYSTATHIONINE GAMMA-LYASE"/>
    <property type="match status" value="1"/>
</dbReference>
<evidence type="ECO:0000256" key="3">
    <source>
        <dbReference type="ARBA" id="ARBA00022898"/>
    </source>
</evidence>
<evidence type="ECO:0000256" key="2">
    <source>
        <dbReference type="ARBA" id="ARBA00009077"/>
    </source>
</evidence>
<dbReference type="GO" id="GO:0019343">
    <property type="term" value="P:cysteine biosynthetic process via cystathionine"/>
    <property type="evidence" value="ECO:0007669"/>
    <property type="project" value="TreeGrafter"/>
</dbReference>
<evidence type="ECO:0000313" key="4">
    <source>
        <dbReference type="EMBL" id="EQD78843.1"/>
    </source>
</evidence>
<sequence length="216" mass="23435">MKQRDFATRSIHDAEKPLKDTGEYGDVVIPIHLTTTFARKEPETATRGMDYSRTGNPTRQALERKLASLEQAKHGLAFASGLAAETCVIISSLKSGDSIIAGEDLYGGTRRLLVNFGSRFGIDVKFTDLSSPENALGLITERTKMIWCETPSNPFLKITPLREVCGLASERGILTVADNTFASPFFQNPIKLGCDIVVHSTTKYIGGHSDTIGGAV</sequence>
<name>T1CBW5_9ZZZZ</name>
<dbReference type="GO" id="GO:0019346">
    <property type="term" value="P:transsulfuration"/>
    <property type="evidence" value="ECO:0007669"/>
    <property type="project" value="InterPro"/>
</dbReference>
<dbReference type="InterPro" id="IPR015424">
    <property type="entry name" value="PyrdxlP-dep_Trfase"/>
</dbReference>
<proteinExistence type="inferred from homology"/>
<dbReference type="PROSITE" id="PS00868">
    <property type="entry name" value="CYS_MET_METAB_PP"/>
    <property type="match status" value="1"/>
</dbReference>